<dbReference type="PATRIC" id="fig|1618429.3.peg.14"/>
<dbReference type="GO" id="GO:0016020">
    <property type="term" value="C:membrane"/>
    <property type="evidence" value="ECO:0007669"/>
    <property type="project" value="InterPro"/>
</dbReference>
<evidence type="ECO:0000313" key="6">
    <source>
        <dbReference type="EMBL" id="KKS14418.1"/>
    </source>
</evidence>
<dbReference type="SMART" id="SM00382">
    <property type="entry name" value="AAA"/>
    <property type="match status" value="1"/>
</dbReference>
<dbReference type="CDD" id="cd10147">
    <property type="entry name" value="Wzt_C-like"/>
    <property type="match status" value="1"/>
</dbReference>
<dbReference type="InterPro" id="IPR029439">
    <property type="entry name" value="Wzt_C"/>
</dbReference>
<dbReference type="Pfam" id="PF14524">
    <property type="entry name" value="Wzt_C"/>
    <property type="match status" value="1"/>
</dbReference>
<dbReference type="PANTHER" id="PTHR46743:SF2">
    <property type="entry name" value="TEICHOIC ACIDS EXPORT ATP-BINDING PROTEIN TAGH"/>
    <property type="match status" value="1"/>
</dbReference>
<dbReference type="GO" id="GO:0140359">
    <property type="term" value="F:ABC-type transporter activity"/>
    <property type="evidence" value="ECO:0007669"/>
    <property type="project" value="InterPro"/>
</dbReference>
<comment type="similarity">
    <text evidence="1">Belongs to the ABC transporter superfamily.</text>
</comment>
<reference evidence="6 7" key="1">
    <citation type="journal article" date="2015" name="Nature">
        <title>rRNA introns, odd ribosomes, and small enigmatic genomes across a large radiation of phyla.</title>
        <authorList>
            <person name="Brown C.T."/>
            <person name="Hug L.A."/>
            <person name="Thomas B.C."/>
            <person name="Sharon I."/>
            <person name="Castelle C.J."/>
            <person name="Singh A."/>
            <person name="Wilkins M.J."/>
            <person name="Williams K.H."/>
            <person name="Banfield J.F."/>
        </authorList>
    </citation>
    <scope>NUCLEOTIDE SEQUENCE [LARGE SCALE GENOMIC DNA]</scope>
</reference>
<gene>
    <name evidence="6" type="ORF">UU67_C0001G0014</name>
</gene>
<dbReference type="PROSITE" id="PS50893">
    <property type="entry name" value="ABC_TRANSPORTER_2"/>
    <property type="match status" value="1"/>
</dbReference>
<dbReference type="GO" id="GO:0016887">
    <property type="term" value="F:ATP hydrolysis activity"/>
    <property type="evidence" value="ECO:0007669"/>
    <property type="project" value="InterPro"/>
</dbReference>
<dbReference type="SUPFAM" id="SSF52540">
    <property type="entry name" value="P-loop containing nucleoside triphosphate hydrolases"/>
    <property type="match status" value="1"/>
</dbReference>
<sequence length="418" mass="46766">METVIQVKNISKRYKITHWQGGYLTLRDVISNTFKHPLRFFKNKMSNIISGESREDFWALRGLSFSVQKGEVIGIIGANGAGKSTLLKILTKITPPSEGEIVLRGKVSSLLEVGTGFHPELTGRENIFFYGAILGMKKKEIVDKFDRIVEFAGMQKFLDTPVKKYSSGMYVRLAFSVAAHMEPDILLIDEVLAVGDAEFQKKCLEKMKSVARDDNRTILFISHNMNAVRGLCNRCVLLEKGEIKMVGDTEAVISAYLKHREGEFGKAVFEYPTDQSKPINIKKIKILGADGTVTAHLEAGMPFSIELEYSVNQAVAASRIFISCVNEEGVELFVSCDTDKQPELFTNREPGNYRATFQFPATNEISLAAGDYFLRVRVTSDPQADHLIPLTIENLAKRFVELPGVMALASKWHLEKIE</sequence>
<dbReference type="Gene3D" id="3.40.50.300">
    <property type="entry name" value="P-loop containing nucleotide triphosphate hydrolases"/>
    <property type="match status" value="1"/>
</dbReference>
<dbReference type="InterPro" id="IPR003439">
    <property type="entry name" value="ABC_transporter-like_ATP-bd"/>
</dbReference>
<evidence type="ECO:0000256" key="1">
    <source>
        <dbReference type="ARBA" id="ARBA00005417"/>
    </source>
</evidence>
<dbReference type="Pfam" id="PF00005">
    <property type="entry name" value="ABC_tran"/>
    <property type="match status" value="1"/>
</dbReference>
<dbReference type="InterPro" id="IPR003593">
    <property type="entry name" value="AAA+_ATPase"/>
</dbReference>
<evidence type="ECO:0000256" key="4">
    <source>
        <dbReference type="ARBA" id="ARBA00022840"/>
    </source>
</evidence>
<dbReference type="CDD" id="cd03220">
    <property type="entry name" value="ABC_KpsT_Wzt"/>
    <property type="match status" value="1"/>
</dbReference>
<evidence type="ECO:0000313" key="7">
    <source>
        <dbReference type="Proteomes" id="UP000034753"/>
    </source>
</evidence>
<evidence type="ECO:0000259" key="5">
    <source>
        <dbReference type="PROSITE" id="PS50893"/>
    </source>
</evidence>
<dbReference type="EMBL" id="LCBN01000001">
    <property type="protein sequence ID" value="KKS14418.1"/>
    <property type="molecule type" value="Genomic_DNA"/>
</dbReference>
<protein>
    <submittedName>
        <fullName evidence="6">ABC transporter related protein</fullName>
    </submittedName>
</protein>
<keyword evidence="3" id="KW-0547">Nucleotide-binding</keyword>
<dbReference type="GO" id="GO:0005524">
    <property type="term" value="F:ATP binding"/>
    <property type="evidence" value="ECO:0007669"/>
    <property type="project" value="UniProtKB-KW"/>
</dbReference>
<dbReference type="Gene3D" id="2.70.50.60">
    <property type="entry name" value="abc- transporter (atp binding component) like domain"/>
    <property type="match status" value="1"/>
</dbReference>
<proteinExistence type="inferred from homology"/>
<dbReference type="PANTHER" id="PTHR46743">
    <property type="entry name" value="TEICHOIC ACIDS EXPORT ATP-BINDING PROTEIN TAGH"/>
    <property type="match status" value="1"/>
</dbReference>
<dbReference type="InterPro" id="IPR027417">
    <property type="entry name" value="P-loop_NTPase"/>
</dbReference>
<name>A0A0G0ZN48_9BACT</name>
<organism evidence="6 7">
    <name type="scientific">Candidatus Daviesbacteria bacterium GW2011_GWB1_41_5</name>
    <dbReference type="NCBI Taxonomy" id="1618429"/>
    <lineage>
        <taxon>Bacteria</taxon>
        <taxon>Candidatus Daviesiibacteriota</taxon>
    </lineage>
</organism>
<comment type="caution">
    <text evidence="6">The sequence shown here is derived from an EMBL/GenBank/DDBJ whole genome shotgun (WGS) entry which is preliminary data.</text>
</comment>
<accession>A0A0G0ZN48</accession>
<evidence type="ECO:0000256" key="2">
    <source>
        <dbReference type="ARBA" id="ARBA00022448"/>
    </source>
</evidence>
<keyword evidence="4" id="KW-0067">ATP-binding</keyword>
<dbReference type="InterPro" id="IPR050683">
    <property type="entry name" value="Bact_Polysacc_Export_ATP-bd"/>
</dbReference>
<keyword evidence="2" id="KW-0813">Transport</keyword>
<dbReference type="AlphaFoldDB" id="A0A0G0ZN48"/>
<dbReference type="Proteomes" id="UP000034753">
    <property type="component" value="Unassembled WGS sequence"/>
</dbReference>
<dbReference type="InterPro" id="IPR015860">
    <property type="entry name" value="ABC_transpr_TagH-like"/>
</dbReference>
<evidence type="ECO:0000256" key="3">
    <source>
        <dbReference type="ARBA" id="ARBA00022741"/>
    </source>
</evidence>
<feature type="domain" description="ABC transporter" evidence="5">
    <location>
        <begin position="43"/>
        <end position="265"/>
    </location>
</feature>